<accession>A0AA36DMC7</accession>
<dbReference type="GO" id="GO:0005615">
    <property type="term" value="C:extracellular space"/>
    <property type="evidence" value="ECO:0007669"/>
    <property type="project" value="TreeGrafter"/>
</dbReference>
<protein>
    <submittedName>
        <fullName evidence="1">Uncharacterized protein</fullName>
    </submittedName>
</protein>
<dbReference type="Proteomes" id="UP001176961">
    <property type="component" value="Unassembled WGS sequence"/>
</dbReference>
<keyword evidence="2" id="KW-1185">Reference proteome</keyword>
<dbReference type="PANTHER" id="PTHR10974">
    <property type="entry name" value="FI08016P-RELATED"/>
    <property type="match status" value="1"/>
</dbReference>
<gene>
    <name evidence="1" type="ORF">CYNAS_LOCUS2221</name>
</gene>
<dbReference type="EMBL" id="CATQJL010000001">
    <property type="protein sequence ID" value="CAJ0590238.1"/>
    <property type="molecule type" value="Genomic_DNA"/>
</dbReference>
<evidence type="ECO:0000313" key="2">
    <source>
        <dbReference type="Proteomes" id="UP001176961"/>
    </source>
</evidence>
<dbReference type="Gene3D" id="3.40.720.10">
    <property type="entry name" value="Alkaline Phosphatase, subunit A"/>
    <property type="match status" value="1"/>
</dbReference>
<organism evidence="1 2">
    <name type="scientific">Cylicocyclus nassatus</name>
    <name type="common">Nematode worm</name>
    <dbReference type="NCBI Taxonomy" id="53992"/>
    <lineage>
        <taxon>Eukaryota</taxon>
        <taxon>Metazoa</taxon>
        <taxon>Ecdysozoa</taxon>
        <taxon>Nematoda</taxon>
        <taxon>Chromadorea</taxon>
        <taxon>Rhabditida</taxon>
        <taxon>Rhabditina</taxon>
        <taxon>Rhabditomorpha</taxon>
        <taxon>Strongyloidea</taxon>
        <taxon>Strongylidae</taxon>
        <taxon>Cylicocyclus</taxon>
    </lineage>
</organism>
<dbReference type="PANTHER" id="PTHR10974:SF75">
    <property type="entry name" value="SULFATASE DOMAIN-CONTAINING PROTEIN"/>
    <property type="match status" value="1"/>
</dbReference>
<dbReference type="InterPro" id="IPR017850">
    <property type="entry name" value="Alkaline_phosphatase_core_sf"/>
</dbReference>
<evidence type="ECO:0000313" key="1">
    <source>
        <dbReference type="EMBL" id="CAJ0590238.1"/>
    </source>
</evidence>
<sequence>MSMWILYGCFIVTFFYLLAVTNLFETNKSIHDFIKSSRVKYARYREEAAALKSRKQKDEPVQPLNSTPQDIFDTCPFVAPDPWDPEILNYIEVKYGFFNNCTVNEKWAPITELRDGRVRIMREGSARKYECRARCVNYLDEEHVDLDPWREINDPQPFQCDFVQTECTSRRRTLSYIHMQIAELSTKSVHSSIHPNVHIILVDSVASSQAIRALPRTVNFLTNAMEAVQLRKFNKVGANSRPNGFVMLFGKTTEPVMREMVDQEPIPADWTYSTYCRKYLDESLYIPVQYRNAGYKTFGAQDYASSLLNFPNCEGLEKREFQHSYRPFDLLLSTDRKLKIAHEVAPCLRSHDNMLKYLEKFLNSYKGSSKFSLSWVTKLAHDDTGRLYKGDNDLYNFFVRNRQELDNSFVFFLGDHGPRFGKETKTTFGRNEANNPFLYMTVPKTLRNTELFTTLKQKEYELITPHDIHATLKDILEEQPFSNFADTLYKSFLPASRGSSLLREFERGVVRNCKTLPIPFQYCICQYAKVPLDDDALAIKLGQFGVDGINDILKKNNMSENCTHLILHQVHSVSRYVLPEEQMRTTAIYDVTFQVSPSAGLFQIPIRSKNGVFMLGGSTFTRLNEYGKQSVCVAKDTLKPLCYCKNQRIESSA</sequence>
<dbReference type="InterPro" id="IPR004245">
    <property type="entry name" value="DUF229"/>
</dbReference>
<dbReference type="CDD" id="cd16021">
    <property type="entry name" value="ALP_like"/>
    <property type="match status" value="1"/>
</dbReference>
<dbReference type="Pfam" id="PF02995">
    <property type="entry name" value="DUF229"/>
    <property type="match status" value="1"/>
</dbReference>
<proteinExistence type="predicted"/>
<reference evidence="1" key="1">
    <citation type="submission" date="2023-07" db="EMBL/GenBank/DDBJ databases">
        <authorList>
            <consortium name="CYATHOMIX"/>
        </authorList>
    </citation>
    <scope>NUCLEOTIDE SEQUENCE</scope>
    <source>
        <strain evidence="1">N/A</strain>
    </source>
</reference>
<dbReference type="SUPFAM" id="SSF53649">
    <property type="entry name" value="Alkaline phosphatase-like"/>
    <property type="match status" value="1"/>
</dbReference>
<comment type="caution">
    <text evidence="1">The sequence shown here is derived from an EMBL/GenBank/DDBJ whole genome shotgun (WGS) entry which is preliminary data.</text>
</comment>
<name>A0AA36DMC7_CYLNA</name>
<dbReference type="AlphaFoldDB" id="A0AA36DMC7"/>